<evidence type="ECO:0000259" key="15">
    <source>
        <dbReference type="PROSITE" id="PS50113"/>
    </source>
</evidence>
<feature type="domain" description="PAS" evidence="14">
    <location>
        <begin position="417"/>
        <end position="489"/>
    </location>
</feature>
<dbReference type="Pfam" id="PF08447">
    <property type="entry name" value="PAS_3"/>
    <property type="match status" value="2"/>
</dbReference>
<evidence type="ECO:0000256" key="6">
    <source>
        <dbReference type="ARBA" id="ARBA00022630"/>
    </source>
</evidence>
<dbReference type="PANTHER" id="PTHR43304:SF1">
    <property type="entry name" value="PAC DOMAIN-CONTAINING PROTEIN"/>
    <property type="match status" value="1"/>
</dbReference>
<evidence type="ECO:0000256" key="7">
    <source>
        <dbReference type="ARBA" id="ARBA00022643"/>
    </source>
</evidence>
<feature type="domain" description="PAS" evidence="14">
    <location>
        <begin position="286"/>
        <end position="361"/>
    </location>
</feature>
<dbReference type="Pfam" id="PF07536">
    <property type="entry name" value="HWE_HK"/>
    <property type="match status" value="1"/>
</dbReference>
<feature type="domain" description="PAC" evidence="15">
    <location>
        <begin position="492"/>
        <end position="544"/>
    </location>
</feature>
<dbReference type="Pfam" id="PF08448">
    <property type="entry name" value="PAS_4"/>
    <property type="match status" value="2"/>
</dbReference>
<evidence type="ECO:0000256" key="2">
    <source>
        <dbReference type="ARBA" id="ARBA00012438"/>
    </source>
</evidence>
<evidence type="ECO:0000313" key="16">
    <source>
        <dbReference type="EMBL" id="UVI39161.1"/>
    </source>
</evidence>
<organism evidence="16 17">
    <name type="scientific">Qipengyuania spongiae</name>
    <dbReference type="NCBI Taxonomy" id="2909673"/>
    <lineage>
        <taxon>Bacteria</taxon>
        <taxon>Pseudomonadati</taxon>
        <taxon>Pseudomonadota</taxon>
        <taxon>Alphaproteobacteria</taxon>
        <taxon>Sphingomonadales</taxon>
        <taxon>Erythrobacteraceae</taxon>
        <taxon>Qipengyuania</taxon>
    </lineage>
</organism>
<dbReference type="InterPro" id="IPR000014">
    <property type="entry name" value="PAS"/>
</dbReference>
<dbReference type="SUPFAM" id="SSF55785">
    <property type="entry name" value="PYP-like sensor domain (PAS domain)"/>
    <property type="match status" value="4"/>
</dbReference>
<dbReference type="RefSeq" id="WP_265558343.1">
    <property type="nucleotide sequence ID" value="NZ_CP092471.1"/>
</dbReference>
<keyword evidence="8" id="KW-0808">Transferase</keyword>
<evidence type="ECO:0000256" key="9">
    <source>
        <dbReference type="ARBA" id="ARBA00022741"/>
    </source>
</evidence>
<proteinExistence type="predicted"/>
<evidence type="ECO:0000256" key="8">
    <source>
        <dbReference type="ARBA" id="ARBA00022679"/>
    </source>
</evidence>
<accession>A0ABY5SZ75</accession>
<evidence type="ECO:0000256" key="13">
    <source>
        <dbReference type="ARBA" id="ARBA00023170"/>
    </source>
</evidence>
<dbReference type="Gene3D" id="3.30.450.20">
    <property type="entry name" value="PAS domain"/>
    <property type="match status" value="4"/>
</dbReference>
<keyword evidence="9" id="KW-0547">Nucleotide-binding</keyword>
<evidence type="ECO:0000256" key="1">
    <source>
        <dbReference type="ARBA" id="ARBA00000085"/>
    </source>
</evidence>
<dbReference type="InterPro" id="IPR001610">
    <property type="entry name" value="PAC"/>
</dbReference>
<keyword evidence="12" id="KW-0157">Chromophore</keyword>
<evidence type="ECO:0000256" key="4">
    <source>
        <dbReference type="ARBA" id="ARBA00022553"/>
    </source>
</evidence>
<feature type="domain" description="PAC" evidence="15">
    <location>
        <begin position="363"/>
        <end position="416"/>
    </location>
</feature>
<dbReference type="InterPro" id="IPR035965">
    <property type="entry name" value="PAS-like_dom_sf"/>
</dbReference>
<evidence type="ECO:0000256" key="5">
    <source>
        <dbReference type="ARBA" id="ARBA00022606"/>
    </source>
</evidence>
<dbReference type="PROSITE" id="PS50113">
    <property type="entry name" value="PAC"/>
    <property type="match status" value="2"/>
</dbReference>
<dbReference type="NCBIfam" id="TIGR00229">
    <property type="entry name" value="sensory_box"/>
    <property type="match status" value="3"/>
</dbReference>
<keyword evidence="10" id="KW-0418">Kinase</keyword>
<dbReference type="PANTHER" id="PTHR43304">
    <property type="entry name" value="PHYTOCHROME-LIKE PROTEIN CPH1"/>
    <property type="match status" value="1"/>
</dbReference>
<keyword evidence="7" id="KW-0288">FMN</keyword>
<comment type="catalytic activity">
    <reaction evidence="1">
        <text>ATP + protein L-histidine = ADP + protein N-phospho-L-histidine.</text>
        <dbReference type="EC" id="2.7.13.3"/>
    </reaction>
</comment>
<evidence type="ECO:0000256" key="3">
    <source>
        <dbReference type="ARBA" id="ARBA00022543"/>
    </source>
</evidence>
<protein>
    <recommendedName>
        <fullName evidence="2">histidine kinase</fullName>
        <ecNumber evidence="2">2.7.13.3</ecNumber>
    </recommendedName>
</protein>
<keyword evidence="5" id="KW-0716">Sensory transduction</keyword>
<dbReference type="SMART" id="SM00911">
    <property type="entry name" value="HWE_HK"/>
    <property type="match status" value="1"/>
</dbReference>
<dbReference type="InterPro" id="IPR000700">
    <property type="entry name" value="PAS-assoc_C"/>
</dbReference>
<gene>
    <name evidence="16" type="ORF">L1F33_13160</name>
</gene>
<keyword evidence="11" id="KW-0067">ATP-binding</keyword>
<feature type="domain" description="PAS" evidence="14">
    <location>
        <begin position="166"/>
        <end position="237"/>
    </location>
</feature>
<dbReference type="SMART" id="SM00086">
    <property type="entry name" value="PAC"/>
    <property type="match status" value="3"/>
</dbReference>
<dbReference type="InterPro" id="IPR052162">
    <property type="entry name" value="Sensor_kinase/Photoreceptor"/>
</dbReference>
<evidence type="ECO:0000256" key="11">
    <source>
        <dbReference type="ARBA" id="ARBA00022840"/>
    </source>
</evidence>
<dbReference type="Proteomes" id="UP001065265">
    <property type="component" value="Chromosome"/>
</dbReference>
<keyword evidence="17" id="KW-1185">Reference proteome</keyword>
<dbReference type="InterPro" id="IPR013655">
    <property type="entry name" value="PAS_fold_3"/>
</dbReference>
<keyword evidence="6" id="KW-0285">Flavoprotein</keyword>
<evidence type="ECO:0000256" key="10">
    <source>
        <dbReference type="ARBA" id="ARBA00022777"/>
    </source>
</evidence>
<dbReference type="InterPro" id="IPR013656">
    <property type="entry name" value="PAS_4"/>
</dbReference>
<keyword evidence="13" id="KW-0675">Receptor</keyword>
<sequence>MPTTDPNCWPYVQSAMAKQILAHDWEATPLGAIETWSSDLKTAVANTVGSAFPSALIWGPDFVTIYNDGFVQILGQKPSPLGLSFREIWSEAWDEIGPIVERAFAGRATFIEDFPLVVHRAGEDEQAYFTFAYSPVRNAAGEVLGFVDTVYETTEKVLGQQRLVISEERLRSVLDSMGGGFAILDRDFTLLDIDEETIRLDGRLRSEVVGRSYWDLFPGTKHSELDDLLRQTAIERRPGRLDFYYAWPGGKDRWLEARTYPVPEGVAMFWRDVSERRRAEYEVRELAERLSQFGEASQDLLWIRDAETLQWTYLTSAFETIYGLSRSEALSGDNYRSWMDLIVPEDRARVRDYVQQLRAGEHLTFEYRIRRPSDGEVRWLRNTDFPIEDASGRVTLIGGIGEDVTEERAAQQRLADSEERLRTAIEVGRLGLWDWDILEEKVHWSDEHFRMEGYAVGEIEPSYEAWARRLHPDDRERAENTLRRAMAEHEPFVCEFRVAHPDGSIHWLSARGEFAYDHEGRPTRMIGAMIETTQARRLEERQRLLLAELQHRVRNLIAMIQALVKSTSTGYDTVAEYVDHLVGRLQALGRTQVVLTLRPGSRADLEDLVRDELLAHEATDREVGISGPPTFLSPKAAEIVTLALHELTTNSIKYGALGSGGELSIAWSKWDQDQQHWTTLTWEERVKGPIHVGRRGFGAELIELRVPYELNGEGKFSVDANGVLARISFPLEDIGSILEPAPEHQPT</sequence>
<dbReference type="EMBL" id="CP092471">
    <property type="protein sequence ID" value="UVI39161.1"/>
    <property type="molecule type" value="Genomic_DNA"/>
</dbReference>
<dbReference type="SMART" id="SM00091">
    <property type="entry name" value="PAS"/>
    <property type="match status" value="3"/>
</dbReference>
<dbReference type="PROSITE" id="PS50112">
    <property type="entry name" value="PAS"/>
    <property type="match status" value="3"/>
</dbReference>
<dbReference type="CDD" id="cd00130">
    <property type="entry name" value="PAS"/>
    <property type="match status" value="3"/>
</dbReference>
<dbReference type="Gene3D" id="2.10.70.100">
    <property type="match status" value="1"/>
</dbReference>
<evidence type="ECO:0000313" key="17">
    <source>
        <dbReference type="Proteomes" id="UP001065265"/>
    </source>
</evidence>
<dbReference type="EC" id="2.7.13.3" evidence="2"/>
<name>A0ABY5SZ75_9SPHN</name>
<evidence type="ECO:0000256" key="12">
    <source>
        <dbReference type="ARBA" id="ARBA00022991"/>
    </source>
</evidence>
<keyword evidence="4" id="KW-0597">Phosphoprotein</keyword>
<dbReference type="InterPro" id="IPR011102">
    <property type="entry name" value="Sig_transdc_His_kinase_HWE"/>
</dbReference>
<reference evidence="16" key="1">
    <citation type="submission" date="2022-02" db="EMBL/GenBank/DDBJ databases">
        <title>Qipengyuania spongiae sp. nov., isolated from marine sponge.</title>
        <authorList>
            <person name="Li Z."/>
            <person name="Zhang M."/>
        </authorList>
    </citation>
    <scope>NUCLEOTIDE SEQUENCE</scope>
    <source>
        <strain evidence="16">PHS-Z21</strain>
    </source>
</reference>
<keyword evidence="3" id="KW-0600">Photoreceptor protein</keyword>
<evidence type="ECO:0000259" key="14">
    <source>
        <dbReference type="PROSITE" id="PS50112"/>
    </source>
</evidence>